<dbReference type="PROSITE" id="PS50850">
    <property type="entry name" value="MFS"/>
    <property type="match status" value="1"/>
</dbReference>
<dbReference type="InterPro" id="IPR011701">
    <property type="entry name" value="MFS"/>
</dbReference>
<protein>
    <recommendedName>
        <fullName evidence="8">Major facilitator superfamily (MFS) profile domain-containing protein</fullName>
    </recommendedName>
</protein>
<feature type="transmembrane region" description="Helical" evidence="7">
    <location>
        <begin position="292"/>
        <end position="315"/>
    </location>
</feature>
<keyword evidence="10" id="KW-1185">Reference proteome</keyword>
<dbReference type="EMBL" id="JASPKZ010002699">
    <property type="protein sequence ID" value="KAJ9595018.1"/>
    <property type="molecule type" value="Genomic_DNA"/>
</dbReference>
<evidence type="ECO:0000313" key="10">
    <source>
        <dbReference type="Proteomes" id="UP001233999"/>
    </source>
</evidence>
<feature type="transmembrane region" description="Helical" evidence="7">
    <location>
        <begin position="268"/>
        <end position="286"/>
    </location>
</feature>
<comment type="similarity">
    <text evidence="2">Belongs to the major facilitator superfamily.</text>
</comment>
<evidence type="ECO:0000256" key="4">
    <source>
        <dbReference type="ARBA" id="ARBA00022692"/>
    </source>
</evidence>
<dbReference type="GO" id="GO:0016020">
    <property type="term" value="C:membrane"/>
    <property type="evidence" value="ECO:0007669"/>
    <property type="project" value="UniProtKB-SubCell"/>
</dbReference>
<keyword evidence="3" id="KW-0813">Transport</keyword>
<feature type="domain" description="Major facilitator superfamily (MFS) profile" evidence="8">
    <location>
        <begin position="1"/>
        <end position="379"/>
    </location>
</feature>
<comment type="caution">
    <text evidence="9">The sequence shown here is derived from an EMBL/GenBank/DDBJ whole genome shotgun (WGS) entry which is preliminary data.</text>
</comment>
<feature type="non-terminal residue" evidence="9">
    <location>
        <position position="1"/>
    </location>
</feature>
<evidence type="ECO:0000256" key="2">
    <source>
        <dbReference type="ARBA" id="ARBA00008335"/>
    </source>
</evidence>
<evidence type="ECO:0000256" key="7">
    <source>
        <dbReference type="SAM" id="Phobius"/>
    </source>
</evidence>
<feature type="transmembrane region" description="Helical" evidence="7">
    <location>
        <begin position="24"/>
        <end position="45"/>
    </location>
</feature>
<name>A0AAD8ELU9_DIPPU</name>
<keyword evidence="4 7" id="KW-0812">Transmembrane</keyword>
<evidence type="ECO:0000259" key="8">
    <source>
        <dbReference type="PROSITE" id="PS50850"/>
    </source>
</evidence>
<feature type="transmembrane region" description="Helical" evidence="7">
    <location>
        <begin position="165"/>
        <end position="185"/>
    </location>
</feature>
<dbReference type="PANTHER" id="PTHR23511">
    <property type="entry name" value="SYNAPTIC VESICLE GLYCOPROTEIN 2"/>
    <property type="match status" value="1"/>
</dbReference>
<dbReference type="Pfam" id="PF00083">
    <property type="entry name" value="Sugar_tr"/>
    <property type="match status" value="1"/>
</dbReference>
<evidence type="ECO:0000256" key="5">
    <source>
        <dbReference type="ARBA" id="ARBA00022989"/>
    </source>
</evidence>
<accession>A0AAD8ELU9</accession>
<dbReference type="Pfam" id="PF07690">
    <property type="entry name" value="MFS_1"/>
    <property type="match status" value="1"/>
</dbReference>
<evidence type="ECO:0000256" key="6">
    <source>
        <dbReference type="ARBA" id="ARBA00023136"/>
    </source>
</evidence>
<dbReference type="InterPro" id="IPR020846">
    <property type="entry name" value="MFS_dom"/>
</dbReference>
<proteinExistence type="inferred from homology"/>
<organism evidence="9 10">
    <name type="scientific">Diploptera punctata</name>
    <name type="common">Pacific beetle cockroach</name>
    <dbReference type="NCBI Taxonomy" id="6984"/>
    <lineage>
        <taxon>Eukaryota</taxon>
        <taxon>Metazoa</taxon>
        <taxon>Ecdysozoa</taxon>
        <taxon>Arthropoda</taxon>
        <taxon>Hexapoda</taxon>
        <taxon>Insecta</taxon>
        <taxon>Pterygota</taxon>
        <taxon>Neoptera</taxon>
        <taxon>Polyneoptera</taxon>
        <taxon>Dictyoptera</taxon>
        <taxon>Blattodea</taxon>
        <taxon>Blaberoidea</taxon>
        <taxon>Blaberidae</taxon>
        <taxon>Diplopterinae</taxon>
        <taxon>Diploptera</taxon>
    </lineage>
</organism>
<reference evidence="9" key="1">
    <citation type="journal article" date="2023" name="IScience">
        <title>Live-bearing cockroach genome reveals convergent evolutionary mechanisms linked to viviparity in insects and beyond.</title>
        <authorList>
            <person name="Fouks B."/>
            <person name="Harrison M.C."/>
            <person name="Mikhailova A.A."/>
            <person name="Marchal E."/>
            <person name="English S."/>
            <person name="Carruthers M."/>
            <person name="Jennings E.C."/>
            <person name="Chiamaka E.L."/>
            <person name="Frigard R.A."/>
            <person name="Pippel M."/>
            <person name="Attardo G.M."/>
            <person name="Benoit J.B."/>
            <person name="Bornberg-Bauer E."/>
            <person name="Tobe S.S."/>
        </authorList>
    </citation>
    <scope>NUCLEOTIDE SEQUENCE</scope>
    <source>
        <strain evidence="9">Stay&amp;Tobe</strain>
    </source>
</reference>
<reference evidence="9" key="2">
    <citation type="submission" date="2023-05" db="EMBL/GenBank/DDBJ databases">
        <authorList>
            <person name="Fouks B."/>
        </authorList>
    </citation>
    <scope>NUCLEOTIDE SEQUENCE</scope>
    <source>
        <strain evidence="9">Stay&amp;Tobe</strain>
        <tissue evidence="9">Testes</tissue>
    </source>
</reference>
<dbReference type="Gene3D" id="1.20.1250.20">
    <property type="entry name" value="MFS general substrate transporter like domains"/>
    <property type="match status" value="1"/>
</dbReference>
<evidence type="ECO:0000256" key="1">
    <source>
        <dbReference type="ARBA" id="ARBA00004141"/>
    </source>
</evidence>
<dbReference type="AlphaFoldDB" id="A0AAD8ELU9"/>
<evidence type="ECO:0000313" key="9">
    <source>
        <dbReference type="EMBL" id="KAJ9595018.1"/>
    </source>
</evidence>
<feature type="transmembrane region" description="Helical" evidence="7">
    <location>
        <begin position="243"/>
        <end position="261"/>
    </location>
</feature>
<keyword evidence="6 7" id="KW-0472">Membrane</keyword>
<dbReference type="GO" id="GO:0022857">
    <property type="term" value="F:transmembrane transporter activity"/>
    <property type="evidence" value="ECO:0007669"/>
    <property type="project" value="InterPro"/>
</dbReference>
<dbReference type="SUPFAM" id="SSF103473">
    <property type="entry name" value="MFS general substrate transporter"/>
    <property type="match status" value="1"/>
</dbReference>
<feature type="transmembrane region" description="Helical" evidence="7">
    <location>
        <begin position="355"/>
        <end position="374"/>
    </location>
</feature>
<gene>
    <name evidence="9" type="ORF">L9F63_013684</name>
</gene>
<sequence>SVDLLLWFMHTWENSHSEATRSRAIMWGAVFISGAIMALPGVAWIVISQSWSLELPLYTFHSWRVFVIICGLPSFITAALLIFYLPESPKFLLAQDREEEAIDVLRYMYTQNSGHSPQDYKVIGLVRECGTNNNRCRRQTVSGVLELMWSQTKPIFLSPHLTKTLLGFSLMFGIYASFNGLLLWLPDMFNRLAEYGQLHFGESATVCRVISTIASNGTSTTTLTNTTLQCSATVAPTVFKKSLIIGGSSAVANIICVFLIAHVGKKNLLVICMVGSGISGFAMLFASSATQLLILSSILEGLTMTSPTVLSSILIDIYPTHLRAMAVCMSLLMGRVGTVVSSSILGVLLEVNCNLVFIALGGILLVCGGLGYLLPSPWQWRVRR</sequence>
<dbReference type="Proteomes" id="UP001233999">
    <property type="component" value="Unassembled WGS sequence"/>
</dbReference>
<dbReference type="PANTHER" id="PTHR23511:SF35">
    <property type="entry name" value="MAJOR FACILITATOR SUPERFAMILY (MFS) PROFILE DOMAIN-CONTAINING PROTEIN"/>
    <property type="match status" value="1"/>
</dbReference>
<feature type="transmembrane region" description="Helical" evidence="7">
    <location>
        <begin position="327"/>
        <end position="349"/>
    </location>
</feature>
<feature type="transmembrane region" description="Helical" evidence="7">
    <location>
        <begin position="65"/>
        <end position="85"/>
    </location>
</feature>
<evidence type="ECO:0000256" key="3">
    <source>
        <dbReference type="ARBA" id="ARBA00022448"/>
    </source>
</evidence>
<dbReference type="InterPro" id="IPR005828">
    <property type="entry name" value="MFS_sugar_transport-like"/>
</dbReference>
<keyword evidence="5 7" id="KW-1133">Transmembrane helix</keyword>
<comment type="subcellular location">
    <subcellularLocation>
        <location evidence="1">Membrane</location>
        <topology evidence="1">Multi-pass membrane protein</topology>
    </subcellularLocation>
</comment>
<dbReference type="InterPro" id="IPR036259">
    <property type="entry name" value="MFS_trans_sf"/>
</dbReference>